<proteinExistence type="predicted"/>
<protein>
    <submittedName>
        <fullName evidence="1">Uncharacterized protein</fullName>
    </submittedName>
</protein>
<evidence type="ECO:0000313" key="1">
    <source>
        <dbReference type="EMBL" id="EUA65788.1"/>
    </source>
</evidence>
<accession>X8DDL0</accession>
<dbReference type="AlphaFoldDB" id="X8DDL0"/>
<organism evidence="1">
    <name type="scientific">Mycobacterium xenopi 4042</name>
    <dbReference type="NCBI Taxonomy" id="1299334"/>
    <lineage>
        <taxon>Bacteria</taxon>
        <taxon>Bacillati</taxon>
        <taxon>Actinomycetota</taxon>
        <taxon>Actinomycetes</taxon>
        <taxon>Mycobacteriales</taxon>
        <taxon>Mycobacteriaceae</taxon>
        <taxon>Mycobacterium</taxon>
    </lineage>
</organism>
<reference evidence="1" key="1">
    <citation type="submission" date="2014-01" db="EMBL/GenBank/DDBJ databases">
        <authorList>
            <person name="Brown-Elliot B."/>
            <person name="Wallace R."/>
            <person name="Lenaerts A."/>
            <person name="Ordway D."/>
            <person name="DeGroote M.A."/>
            <person name="Parker T."/>
            <person name="Sizemore C."/>
            <person name="Tallon L.J."/>
            <person name="Sadzewicz L.K."/>
            <person name="Sengamalay N."/>
            <person name="Fraser C.M."/>
            <person name="Hine E."/>
            <person name="Shefchek K.A."/>
            <person name="Das S.P."/>
            <person name="Tettelin H."/>
        </authorList>
    </citation>
    <scope>NUCLEOTIDE SEQUENCE [LARGE SCALE GENOMIC DNA]</scope>
    <source>
        <strain evidence="1">4042</strain>
    </source>
</reference>
<gene>
    <name evidence="1" type="ORF">I553_8052</name>
</gene>
<name>X8DDL0_MYCXE</name>
<dbReference type="EMBL" id="JAOB01000026">
    <property type="protein sequence ID" value="EUA65788.1"/>
    <property type="molecule type" value="Genomic_DNA"/>
</dbReference>
<comment type="caution">
    <text evidence="1">The sequence shown here is derived from an EMBL/GenBank/DDBJ whole genome shotgun (WGS) entry which is preliminary data.</text>
</comment>
<sequence>MVKDLSDQEIWNLKRAVTTTARCMRPTAPPSSTRASRP</sequence>
<dbReference type="PATRIC" id="fig|1299334.3.peg.2216"/>